<dbReference type="KEGG" id="wfu:AXE80_10485"/>
<dbReference type="EMBL" id="CP014224">
    <property type="protein sequence ID" value="ANW96673.1"/>
    <property type="molecule type" value="Genomic_DNA"/>
</dbReference>
<dbReference type="Pfam" id="PF02517">
    <property type="entry name" value="Rce1-like"/>
    <property type="match status" value="1"/>
</dbReference>
<evidence type="ECO:0000313" key="4">
    <source>
        <dbReference type="Proteomes" id="UP000092967"/>
    </source>
</evidence>
<keyword evidence="1" id="KW-0472">Membrane</keyword>
<keyword evidence="1" id="KW-0812">Transmembrane</keyword>
<feature type="domain" description="CAAX prenyl protease 2/Lysostaphin resistance protein A-like" evidence="2">
    <location>
        <begin position="147"/>
        <end position="246"/>
    </location>
</feature>
<proteinExistence type="predicted"/>
<dbReference type="STRING" id="1790137.AXE80_10485"/>
<evidence type="ECO:0000313" key="3">
    <source>
        <dbReference type="EMBL" id="ANW96673.1"/>
    </source>
</evidence>
<protein>
    <submittedName>
        <fullName evidence="3">CAAX protease</fullName>
    </submittedName>
</protein>
<feature type="transmembrane region" description="Helical" evidence="1">
    <location>
        <begin position="270"/>
        <end position="290"/>
    </location>
</feature>
<dbReference type="GO" id="GO:0080120">
    <property type="term" value="P:CAAX-box protein maturation"/>
    <property type="evidence" value="ECO:0007669"/>
    <property type="project" value="UniProtKB-ARBA"/>
</dbReference>
<dbReference type="AlphaFoldDB" id="A0A1B1Y7C5"/>
<keyword evidence="1" id="KW-1133">Transmembrane helix</keyword>
<accession>A0A1B1Y7C5</accession>
<dbReference type="GO" id="GO:0004175">
    <property type="term" value="F:endopeptidase activity"/>
    <property type="evidence" value="ECO:0007669"/>
    <property type="project" value="UniProtKB-ARBA"/>
</dbReference>
<feature type="transmembrane region" description="Helical" evidence="1">
    <location>
        <begin position="112"/>
        <end position="134"/>
    </location>
</feature>
<reference evidence="3 4" key="1">
    <citation type="submission" date="2016-02" db="EMBL/GenBank/DDBJ databases">
        <authorList>
            <person name="Wen L."/>
            <person name="He K."/>
            <person name="Yang H."/>
        </authorList>
    </citation>
    <scope>NUCLEOTIDE SEQUENCE [LARGE SCALE GENOMIC DNA]</scope>
    <source>
        <strain evidence="3 4">CZ1127</strain>
    </source>
</reference>
<evidence type="ECO:0000259" key="2">
    <source>
        <dbReference type="Pfam" id="PF02517"/>
    </source>
</evidence>
<feature type="transmembrane region" description="Helical" evidence="1">
    <location>
        <begin position="71"/>
        <end position="89"/>
    </location>
</feature>
<feature type="transmembrane region" description="Helical" evidence="1">
    <location>
        <begin position="146"/>
        <end position="164"/>
    </location>
</feature>
<dbReference type="PANTHER" id="PTHR39430:SF1">
    <property type="entry name" value="PROTEASE"/>
    <property type="match status" value="1"/>
</dbReference>
<dbReference type="InterPro" id="IPR003675">
    <property type="entry name" value="Rce1/LyrA-like_dom"/>
</dbReference>
<sequence length="304" mass="34446">MESKFIAQAYSGDSSIWKYVLGIVLVTLGALVFSLPYNLIIANKVYQGVADAAKVEDLNYLYTLMDSNSSLFYMMLPFVGGLITLFLVVKKIHKQTLTSLTTSRVKIDYKRVFFSFFFWASMVLILFFVGYLINPQEIVWNFNAKNFAILFLLSIVLIPIQTSLEEYVFRGYLMQALGVSSKTKWFPLLVTSVIFGLLHYANPEVKELGYGIMVFYIGTGLLLGVMTLMDDGMELSLGFHAANNLITALLVTADWTAFQTAAIFKDISSPSLMMELVAMAVLYPFLIFVLSKKYKWSHWKEKLI</sequence>
<keyword evidence="4" id="KW-1185">Reference proteome</keyword>
<name>A0A1B1Y7C5_9FLAO</name>
<dbReference type="PANTHER" id="PTHR39430">
    <property type="entry name" value="MEMBRANE-ASSOCIATED PROTEASE-RELATED"/>
    <property type="match status" value="1"/>
</dbReference>
<gene>
    <name evidence="3" type="ORF">AXE80_10485</name>
</gene>
<feature type="transmembrane region" description="Helical" evidence="1">
    <location>
        <begin position="185"/>
        <end position="202"/>
    </location>
</feature>
<dbReference type="Proteomes" id="UP000092967">
    <property type="component" value="Chromosome"/>
</dbReference>
<feature type="transmembrane region" description="Helical" evidence="1">
    <location>
        <begin position="20"/>
        <end position="40"/>
    </location>
</feature>
<organism evidence="3 4">
    <name type="scientific">Wenyingzhuangia fucanilytica</name>
    <dbReference type="NCBI Taxonomy" id="1790137"/>
    <lineage>
        <taxon>Bacteria</taxon>
        <taxon>Pseudomonadati</taxon>
        <taxon>Bacteroidota</taxon>
        <taxon>Flavobacteriia</taxon>
        <taxon>Flavobacteriales</taxon>
        <taxon>Flavobacteriaceae</taxon>
        <taxon>Wenyingzhuangia</taxon>
    </lineage>
</organism>
<keyword evidence="3" id="KW-0378">Hydrolase</keyword>
<evidence type="ECO:0000256" key="1">
    <source>
        <dbReference type="SAM" id="Phobius"/>
    </source>
</evidence>
<keyword evidence="3" id="KW-0645">Protease</keyword>
<dbReference type="RefSeq" id="WP_068827051.1">
    <property type="nucleotide sequence ID" value="NZ_CP014224.1"/>
</dbReference>
<feature type="transmembrane region" description="Helical" evidence="1">
    <location>
        <begin position="241"/>
        <end position="264"/>
    </location>
</feature>
<feature type="transmembrane region" description="Helical" evidence="1">
    <location>
        <begin position="208"/>
        <end position="229"/>
    </location>
</feature>
<dbReference type="GO" id="GO:0006508">
    <property type="term" value="P:proteolysis"/>
    <property type="evidence" value="ECO:0007669"/>
    <property type="project" value="UniProtKB-KW"/>
</dbReference>
<dbReference type="OrthoDB" id="2806188at2"/>